<evidence type="ECO:0000256" key="3">
    <source>
        <dbReference type="ARBA" id="ARBA00022801"/>
    </source>
</evidence>
<evidence type="ECO:0000256" key="1">
    <source>
        <dbReference type="ARBA" id="ARBA00010088"/>
    </source>
</evidence>
<dbReference type="PANTHER" id="PTHR21661">
    <property type="entry name" value="EPOXIDE HYDROLASE 1-RELATED"/>
    <property type="match status" value="1"/>
</dbReference>
<dbReference type="InterPro" id="IPR029058">
    <property type="entry name" value="AB_hydrolase_fold"/>
</dbReference>
<evidence type="ECO:0000259" key="5">
    <source>
        <dbReference type="Pfam" id="PF06441"/>
    </source>
</evidence>
<dbReference type="InterPro" id="IPR010497">
    <property type="entry name" value="Epoxide_hydro_N"/>
</dbReference>
<sequence>MRPFRIQIPDAELEELGRRLDAARWPVAENEPGWASGVPRGWLERLSETWRTGYDWRAREARLNSHPQVLVEAAGLDVHAVVLGQSEVERPAIVLTHGWPGTFAEYLEVARRLADPASYGGDAGDAMTVVVPSLPGYGFSGIPAETGWGVERVADAWVELMAALGFEQFFAAGSDWGTSVSAELGRRHPQRILGLTLIPPLAPPDPATASHSTAAETRALERLQTRGAEGSAYSAVHATRPQTIAYALADSPLGLLAWIGEKYAQWAGVPGVADVDILDAASIYWFTRTAGTSARLYRESIDDVSRYFTDANPVPITVPTGAIMFPDEVPWVSRRWAERRFPGLRVWCEPAAGGHFGALEQPAAVAAGIVATVRACRQTGT</sequence>
<feature type="active site" description="Nucleophile" evidence="4">
    <location>
        <position position="175"/>
    </location>
</feature>
<proteinExistence type="inferred from homology"/>
<dbReference type="InterPro" id="IPR016292">
    <property type="entry name" value="Epoxide_hydrolase"/>
</dbReference>
<evidence type="ECO:0000256" key="2">
    <source>
        <dbReference type="ARBA" id="ARBA00022797"/>
    </source>
</evidence>
<accession>A0A916SNN7</accession>
<dbReference type="EMBL" id="BMGB01000001">
    <property type="protein sequence ID" value="GGB09141.1"/>
    <property type="molecule type" value="Genomic_DNA"/>
</dbReference>
<organism evidence="6 7">
    <name type="scientific">Conyzicola nivalis</name>
    <dbReference type="NCBI Taxonomy" id="1477021"/>
    <lineage>
        <taxon>Bacteria</taxon>
        <taxon>Bacillati</taxon>
        <taxon>Actinomycetota</taxon>
        <taxon>Actinomycetes</taxon>
        <taxon>Micrococcales</taxon>
        <taxon>Microbacteriaceae</taxon>
        <taxon>Conyzicola</taxon>
    </lineage>
</organism>
<dbReference type="PIRSF" id="PIRSF001112">
    <property type="entry name" value="Epoxide_hydrolase"/>
    <property type="match status" value="1"/>
</dbReference>
<feature type="active site" description="Proton donor" evidence="4">
    <location>
        <position position="297"/>
    </location>
</feature>
<dbReference type="SUPFAM" id="SSF53474">
    <property type="entry name" value="alpha/beta-Hydrolases"/>
    <property type="match status" value="1"/>
</dbReference>
<evidence type="ECO:0000313" key="7">
    <source>
        <dbReference type="Proteomes" id="UP000606922"/>
    </source>
</evidence>
<dbReference type="RefSeq" id="WP_188510880.1">
    <property type="nucleotide sequence ID" value="NZ_BMGB01000001.1"/>
</dbReference>
<dbReference type="GO" id="GO:0004301">
    <property type="term" value="F:epoxide hydrolase activity"/>
    <property type="evidence" value="ECO:0007669"/>
    <property type="project" value="TreeGrafter"/>
</dbReference>
<dbReference type="InterPro" id="IPR000639">
    <property type="entry name" value="Epox_hydrolase-like"/>
</dbReference>
<comment type="similarity">
    <text evidence="1">Belongs to the peptidase S33 family.</text>
</comment>
<dbReference type="PANTHER" id="PTHR21661:SF35">
    <property type="entry name" value="EPOXIDE HYDROLASE"/>
    <property type="match status" value="1"/>
</dbReference>
<keyword evidence="2" id="KW-0058">Aromatic hydrocarbons catabolism</keyword>
<dbReference type="GO" id="GO:0097176">
    <property type="term" value="P:epoxide metabolic process"/>
    <property type="evidence" value="ECO:0007669"/>
    <property type="project" value="TreeGrafter"/>
</dbReference>
<dbReference type="Proteomes" id="UP000606922">
    <property type="component" value="Unassembled WGS sequence"/>
</dbReference>
<dbReference type="Gene3D" id="3.40.50.1820">
    <property type="entry name" value="alpha/beta hydrolase"/>
    <property type="match status" value="1"/>
</dbReference>
<dbReference type="PRINTS" id="PR00412">
    <property type="entry name" value="EPOXHYDRLASE"/>
</dbReference>
<reference evidence="6" key="1">
    <citation type="journal article" date="2014" name="Int. J. Syst. Evol. Microbiol.">
        <title>Complete genome sequence of Corynebacterium casei LMG S-19264T (=DSM 44701T), isolated from a smear-ripened cheese.</title>
        <authorList>
            <consortium name="US DOE Joint Genome Institute (JGI-PGF)"/>
            <person name="Walter F."/>
            <person name="Albersmeier A."/>
            <person name="Kalinowski J."/>
            <person name="Ruckert C."/>
        </authorList>
    </citation>
    <scope>NUCLEOTIDE SEQUENCE</scope>
    <source>
        <strain evidence="6">CGMCC 1.12813</strain>
    </source>
</reference>
<evidence type="ECO:0000256" key="4">
    <source>
        <dbReference type="PIRSR" id="PIRSR001112-1"/>
    </source>
</evidence>
<evidence type="ECO:0000313" key="6">
    <source>
        <dbReference type="EMBL" id="GGB09141.1"/>
    </source>
</evidence>
<dbReference type="Pfam" id="PF06441">
    <property type="entry name" value="EHN"/>
    <property type="match status" value="1"/>
</dbReference>
<protein>
    <submittedName>
        <fullName evidence="6">Microsomal epoxide hydrolase</fullName>
    </submittedName>
</protein>
<reference evidence="6" key="2">
    <citation type="submission" date="2020-09" db="EMBL/GenBank/DDBJ databases">
        <authorList>
            <person name="Sun Q."/>
            <person name="Zhou Y."/>
        </authorList>
    </citation>
    <scope>NUCLEOTIDE SEQUENCE</scope>
    <source>
        <strain evidence="6">CGMCC 1.12813</strain>
    </source>
</reference>
<dbReference type="AlphaFoldDB" id="A0A916SNN7"/>
<gene>
    <name evidence="6" type="ORF">GCM10010979_24640</name>
</gene>
<feature type="domain" description="Epoxide hydrolase N-terminal" evidence="5">
    <location>
        <begin position="1"/>
        <end position="106"/>
    </location>
</feature>
<name>A0A916SNN7_9MICO</name>
<keyword evidence="7" id="KW-1185">Reference proteome</keyword>
<comment type="caution">
    <text evidence="6">The sequence shown here is derived from an EMBL/GenBank/DDBJ whole genome shotgun (WGS) entry which is preliminary data.</text>
</comment>
<feature type="active site" description="Proton acceptor" evidence="4">
    <location>
        <position position="355"/>
    </location>
</feature>
<keyword evidence="3 6" id="KW-0378">Hydrolase</keyword>